<reference evidence="5" key="1">
    <citation type="journal article" date="2019" name="Int. J. Syst. Evol. Microbiol.">
        <title>The Global Catalogue of Microorganisms (GCM) 10K type strain sequencing project: providing services to taxonomists for standard genome sequencing and annotation.</title>
        <authorList>
            <consortium name="The Broad Institute Genomics Platform"/>
            <consortium name="The Broad Institute Genome Sequencing Center for Infectious Disease"/>
            <person name="Wu L."/>
            <person name="Ma J."/>
        </authorList>
    </citation>
    <scope>NUCLEOTIDE SEQUENCE [LARGE SCALE GENOMIC DNA]</scope>
    <source>
        <strain evidence="5">CGMCC 4.1437</strain>
    </source>
</reference>
<gene>
    <name evidence="4" type="ORF">ACFP3U_13290</name>
</gene>
<organism evidence="4 5">
    <name type="scientific">Kitasatospora misakiensis</name>
    <dbReference type="NCBI Taxonomy" id="67330"/>
    <lineage>
        <taxon>Bacteria</taxon>
        <taxon>Bacillati</taxon>
        <taxon>Actinomycetota</taxon>
        <taxon>Actinomycetes</taxon>
        <taxon>Kitasatosporales</taxon>
        <taxon>Streptomycetaceae</taxon>
        <taxon>Kitasatospora</taxon>
    </lineage>
</organism>
<evidence type="ECO:0000256" key="2">
    <source>
        <dbReference type="SAM" id="Phobius"/>
    </source>
</evidence>
<feature type="compositionally biased region" description="Pro residues" evidence="1">
    <location>
        <begin position="111"/>
        <end position="121"/>
    </location>
</feature>
<dbReference type="RefSeq" id="WP_380225659.1">
    <property type="nucleotide sequence ID" value="NZ_JBHSOF010000013.1"/>
</dbReference>
<dbReference type="Proteomes" id="UP001595975">
    <property type="component" value="Unassembled WGS sequence"/>
</dbReference>
<feature type="domain" description="HTH cro/C1-type" evidence="3">
    <location>
        <begin position="11"/>
        <end position="67"/>
    </location>
</feature>
<feature type="compositionally biased region" description="Low complexity" evidence="1">
    <location>
        <begin position="122"/>
        <end position="138"/>
    </location>
</feature>
<dbReference type="SMART" id="SM00530">
    <property type="entry name" value="HTH_XRE"/>
    <property type="match status" value="1"/>
</dbReference>
<dbReference type="SUPFAM" id="SSF47413">
    <property type="entry name" value="lambda repressor-like DNA-binding domains"/>
    <property type="match status" value="1"/>
</dbReference>
<keyword evidence="5" id="KW-1185">Reference proteome</keyword>
<proteinExistence type="predicted"/>
<evidence type="ECO:0000313" key="5">
    <source>
        <dbReference type="Proteomes" id="UP001595975"/>
    </source>
</evidence>
<sequence length="428" mass="43818">MGVETDEFAGMLRALKERSGHSYGVLATRLHASTSTLHRYCNGAAVPAEYAPVERFARACGASAAELVELHRCWIVADAARRREAGAAASKPQPARAATTLAPEAAEPAPGQQPAPAPEPQADPVTVTTVPSPGPSARPGRRRSRVVLGAVAVVGLVVAVPAVVLQGRAEPSATASAEPPSVSPTSSAPPSSPSPAPAASTPAASTPAASTSATAAPVDETSAPFHVNVLTDNWGSPCGQWFLSPRPPGQVTVPPDSSADSDSWAAAQQAVPGGHLRLQLTAQGADATPVVLHAAYIQVVSTQPAPKGNAYTPGSGCGGALTPAAFAVDLDAPAPRAVPVPAEGTTGKSALSNFPYRVSATDPQVLNVDATTASQDVSWNLYLVWSSGDRQGRLRVDNHGRPFHTVGIRDAPAYSYNGKKWSPTQPDL</sequence>
<evidence type="ECO:0000259" key="3">
    <source>
        <dbReference type="SMART" id="SM00530"/>
    </source>
</evidence>
<accession>A0ABW0X615</accession>
<feature type="compositionally biased region" description="Low complexity" evidence="1">
    <location>
        <begin position="171"/>
        <end position="189"/>
    </location>
</feature>
<dbReference type="EMBL" id="JBHSOF010000013">
    <property type="protein sequence ID" value="MFC5663955.1"/>
    <property type="molecule type" value="Genomic_DNA"/>
</dbReference>
<dbReference type="InterPro" id="IPR001387">
    <property type="entry name" value="Cro/C1-type_HTH"/>
</dbReference>
<keyword evidence="2" id="KW-0472">Membrane</keyword>
<dbReference type="Pfam" id="PF13560">
    <property type="entry name" value="HTH_31"/>
    <property type="match status" value="1"/>
</dbReference>
<feature type="compositionally biased region" description="Low complexity" evidence="1">
    <location>
        <begin position="86"/>
        <end position="110"/>
    </location>
</feature>
<feature type="region of interest" description="Disordered" evidence="1">
    <location>
        <begin position="86"/>
        <end position="143"/>
    </location>
</feature>
<evidence type="ECO:0000256" key="1">
    <source>
        <dbReference type="SAM" id="MobiDB-lite"/>
    </source>
</evidence>
<feature type="region of interest" description="Disordered" evidence="1">
    <location>
        <begin position="171"/>
        <end position="216"/>
    </location>
</feature>
<protein>
    <submittedName>
        <fullName evidence="4">Helix-turn-helix domain-containing protein</fullName>
    </submittedName>
</protein>
<dbReference type="InterPro" id="IPR010982">
    <property type="entry name" value="Lambda_DNA-bd_dom_sf"/>
</dbReference>
<comment type="caution">
    <text evidence="4">The sequence shown here is derived from an EMBL/GenBank/DDBJ whole genome shotgun (WGS) entry which is preliminary data.</text>
</comment>
<feature type="transmembrane region" description="Helical" evidence="2">
    <location>
        <begin position="146"/>
        <end position="165"/>
    </location>
</feature>
<feature type="compositionally biased region" description="Low complexity" evidence="1">
    <location>
        <begin position="197"/>
        <end position="216"/>
    </location>
</feature>
<name>A0ABW0X615_9ACTN</name>
<evidence type="ECO:0000313" key="4">
    <source>
        <dbReference type="EMBL" id="MFC5663955.1"/>
    </source>
</evidence>
<keyword evidence="2" id="KW-1133">Transmembrane helix</keyword>
<keyword evidence="2" id="KW-0812">Transmembrane</keyword>